<feature type="domain" description="Solute-binding protein family 3/N-terminal" evidence="3">
    <location>
        <begin position="33"/>
        <end position="273"/>
    </location>
</feature>
<dbReference type="InterPro" id="IPR022455">
    <property type="entry name" value="Methanol_oxidation_MoxJ"/>
</dbReference>
<sequence length="280" mass="31864">MHIVNKKSCITAVKIALMSFAGMVALPAQAADELKVCAGKDELPYSNDKQQGFENEIAKIIGKSMDRKVTFVWWPDARYAVRDFLDKKQCDVLMGLDKGDPRVLNTKTYYKSGYVFVTRQDREIDITSWDHPYLKERSFRLGFLPDSPAKNMMLEIGRFDDMFDYLTELTDFKSTRNRYIKIDERKLVDDVITMRLHAAALWGPSVAKYVAESTTPLNMVLIEDNAKRANGSKIPMQYEAVMGVRLGDEALKAELDKAIASSQEEIDAVLKREHIPLLPI</sequence>
<keyword evidence="5" id="KW-1185">Reference proteome</keyword>
<proteinExistence type="predicted"/>
<dbReference type="AlphaFoldDB" id="A0A239AL49"/>
<organism evidence="4 5">
    <name type="scientific">Methylobacillus rhizosphaerae</name>
    <dbReference type="NCBI Taxonomy" id="551994"/>
    <lineage>
        <taxon>Bacteria</taxon>
        <taxon>Pseudomonadati</taxon>
        <taxon>Pseudomonadota</taxon>
        <taxon>Betaproteobacteria</taxon>
        <taxon>Nitrosomonadales</taxon>
        <taxon>Methylophilaceae</taxon>
        <taxon>Methylobacillus</taxon>
    </lineage>
</organism>
<evidence type="ECO:0000313" key="5">
    <source>
        <dbReference type="Proteomes" id="UP000198305"/>
    </source>
</evidence>
<dbReference type="PANTHER" id="PTHR35936">
    <property type="entry name" value="MEMBRANE-BOUND LYTIC MUREIN TRANSGLYCOSYLASE F"/>
    <property type="match status" value="1"/>
</dbReference>
<evidence type="ECO:0000256" key="1">
    <source>
        <dbReference type="ARBA" id="ARBA00022729"/>
    </source>
</evidence>
<dbReference type="EMBL" id="FZOA01000008">
    <property type="protein sequence ID" value="SNR96396.1"/>
    <property type="molecule type" value="Genomic_DNA"/>
</dbReference>
<dbReference type="CDD" id="cd13531">
    <property type="entry name" value="PBP2_MxaJ"/>
    <property type="match status" value="1"/>
</dbReference>
<evidence type="ECO:0000313" key="4">
    <source>
        <dbReference type="EMBL" id="SNR96396.1"/>
    </source>
</evidence>
<evidence type="ECO:0000259" key="3">
    <source>
        <dbReference type="SMART" id="SM00062"/>
    </source>
</evidence>
<dbReference type="NCBIfam" id="TIGR03870">
    <property type="entry name" value="ABC_MoxJ"/>
    <property type="match status" value="1"/>
</dbReference>
<dbReference type="Gene3D" id="3.40.190.10">
    <property type="entry name" value="Periplasmic binding protein-like II"/>
    <property type="match status" value="2"/>
</dbReference>
<dbReference type="OrthoDB" id="176845at2"/>
<dbReference type="GO" id="GO:0046170">
    <property type="term" value="P:methanol catabolic process"/>
    <property type="evidence" value="ECO:0007669"/>
    <property type="project" value="InterPro"/>
</dbReference>
<evidence type="ECO:0000256" key="2">
    <source>
        <dbReference type="SAM" id="SignalP"/>
    </source>
</evidence>
<dbReference type="InterPro" id="IPR001638">
    <property type="entry name" value="Solute-binding_3/MltF_N"/>
</dbReference>
<protein>
    <submittedName>
        <fullName evidence="4">MxaJ protein</fullName>
    </submittedName>
</protein>
<gene>
    <name evidence="4" type="ORF">SAMN05192560_1989</name>
</gene>
<reference evidence="5" key="1">
    <citation type="submission" date="2017-06" db="EMBL/GenBank/DDBJ databases">
        <authorList>
            <person name="Varghese N."/>
            <person name="Submissions S."/>
        </authorList>
    </citation>
    <scope>NUCLEOTIDE SEQUENCE [LARGE SCALE GENOMIC DNA]</scope>
    <source>
        <strain evidence="5">Ca-68</strain>
    </source>
</reference>
<accession>A0A239AL49</accession>
<feature type="signal peptide" evidence="2">
    <location>
        <begin position="1"/>
        <end position="30"/>
    </location>
</feature>
<keyword evidence="1 2" id="KW-0732">Signal</keyword>
<dbReference type="GO" id="GO:0042597">
    <property type="term" value="C:periplasmic space"/>
    <property type="evidence" value="ECO:0007669"/>
    <property type="project" value="InterPro"/>
</dbReference>
<dbReference type="SMART" id="SM00062">
    <property type="entry name" value="PBPb"/>
    <property type="match status" value="1"/>
</dbReference>
<dbReference type="Pfam" id="PF00497">
    <property type="entry name" value="SBP_bac_3"/>
    <property type="match status" value="1"/>
</dbReference>
<name>A0A239AL49_9PROT</name>
<dbReference type="SUPFAM" id="SSF53850">
    <property type="entry name" value="Periplasmic binding protein-like II"/>
    <property type="match status" value="1"/>
</dbReference>
<feature type="chain" id="PRO_5012602129" evidence="2">
    <location>
        <begin position="31"/>
        <end position="280"/>
    </location>
</feature>
<dbReference type="Proteomes" id="UP000198305">
    <property type="component" value="Unassembled WGS sequence"/>
</dbReference>
<dbReference type="RefSeq" id="WP_089376073.1">
    <property type="nucleotide sequence ID" value="NZ_FZOA01000008.1"/>
</dbReference>
<dbReference type="PANTHER" id="PTHR35936:SF17">
    <property type="entry name" value="ARGININE-BINDING EXTRACELLULAR PROTEIN ARTP"/>
    <property type="match status" value="1"/>
</dbReference>